<reference evidence="2" key="1">
    <citation type="submission" date="2021-01" db="EMBL/GenBank/DDBJ databases">
        <authorList>
            <person name="Corre E."/>
            <person name="Pelletier E."/>
            <person name="Niang G."/>
            <person name="Scheremetjew M."/>
            <person name="Finn R."/>
            <person name="Kale V."/>
            <person name="Holt S."/>
            <person name="Cochrane G."/>
            <person name="Meng A."/>
            <person name="Brown T."/>
            <person name="Cohen L."/>
        </authorList>
    </citation>
    <scope>NUCLEOTIDE SEQUENCE</scope>
    <source>
        <strain evidence="2">CCMP 410</strain>
    </source>
</reference>
<dbReference type="EMBL" id="HBGK01053236">
    <property type="protein sequence ID" value="CAD9312292.1"/>
    <property type="molecule type" value="Transcribed_RNA"/>
</dbReference>
<sequence>MKRSALVTVIMFTVSLSGSQADDETGTPIHVDVQNLMSGDLACVHLLQFAQDGCKGGVSDDIQGMTLTGPGSPCAEVPNNQGMNLSVKDQYCNLSDGTFVQAAYWGSRTCNGKPEIQTFTKNQCLHNFKLASCSLGPCKSDEDPIVE</sequence>
<dbReference type="AlphaFoldDB" id="A0A7S1VV79"/>
<evidence type="ECO:0008006" key="3">
    <source>
        <dbReference type="Google" id="ProtNLM"/>
    </source>
</evidence>
<accession>A0A7S1VV79</accession>
<protein>
    <recommendedName>
        <fullName evidence="3">Secreted protein</fullName>
    </recommendedName>
</protein>
<proteinExistence type="predicted"/>
<keyword evidence="1" id="KW-0732">Signal</keyword>
<evidence type="ECO:0000313" key="2">
    <source>
        <dbReference type="EMBL" id="CAD9312292.1"/>
    </source>
</evidence>
<gene>
    <name evidence="2" type="ORF">GOCE00092_LOCUS28030</name>
</gene>
<evidence type="ECO:0000256" key="1">
    <source>
        <dbReference type="SAM" id="SignalP"/>
    </source>
</evidence>
<feature type="signal peptide" evidence="1">
    <location>
        <begin position="1"/>
        <end position="21"/>
    </location>
</feature>
<organism evidence="2">
    <name type="scientific">Grammatophora oceanica</name>
    <dbReference type="NCBI Taxonomy" id="210454"/>
    <lineage>
        <taxon>Eukaryota</taxon>
        <taxon>Sar</taxon>
        <taxon>Stramenopiles</taxon>
        <taxon>Ochrophyta</taxon>
        <taxon>Bacillariophyta</taxon>
        <taxon>Fragilariophyceae</taxon>
        <taxon>Fragilariophycidae</taxon>
        <taxon>Rhabdonematales</taxon>
        <taxon>Grammatophoraceae</taxon>
        <taxon>Grammatophora</taxon>
    </lineage>
</organism>
<name>A0A7S1VV79_9STRA</name>
<feature type="chain" id="PRO_5031058306" description="Secreted protein" evidence="1">
    <location>
        <begin position="22"/>
        <end position="147"/>
    </location>
</feature>